<dbReference type="SUPFAM" id="SSF144091">
    <property type="entry name" value="Rhomboid-like"/>
    <property type="match status" value="1"/>
</dbReference>
<protein>
    <submittedName>
        <fullName evidence="9">Rhomboid family intramembrane serine protease</fullName>
    </submittedName>
</protein>
<dbReference type="RefSeq" id="WP_256540823.1">
    <property type="nucleotide sequence ID" value="NZ_JANHOH010000008.1"/>
</dbReference>
<evidence type="ECO:0000256" key="2">
    <source>
        <dbReference type="ARBA" id="ARBA00009045"/>
    </source>
</evidence>
<accession>A0ABT1T7N9</accession>
<feature type="transmembrane region" description="Helical" evidence="7">
    <location>
        <begin position="143"/>
        <end position="163"/>
    </location>
</feature>
<dbReference type="PANTHER" id="PTHR43731:SF14">
    <property type="entry name" value="PRESENILIN-ASSOCIATED RHOMBOID-LIKE PROTEIN, MITOCHONDRIAL"/>
    <property type="match status" value="1"/>
</dbReference>
<proteinExistence type="inferred from homology"/>
<evidence type="ECO:0000256" key="3">
    <source>
        <dbReference type="ARBA" id="ARBA00022692"/>
    </source>
</evidence>
<evidence type="ECO:0000259" key="8">
    <source>
        <dbReference type="Pfam" id="PF01694"/>
    </source>
</evidence>
<gene>
    <name evidence="9" type="ORF">NPE20_21880</name>
</gene>
<comment type="subcellular location">
    <subcellularLocation>
        <location evidence="1">Membrane</location>
        <topology evidence="1">Multi-pass membrane protein</topology>
    </subcellularLocation>
</comment>
<evidence type="ECO:0000256" key="4">
    <source>
        <dbReference type="ARBA" id="ARBA00022801"/>
    </source>
</evidence>
<keyword evidence="3 7" id="KW-0812">Transmembrane</keyword>
<feature type="transmembrane region" description="Helical" evidence="7">
    <location>
        <begin position="20"/>
        <end position="44"/>
    </location>
</feature>
<sequence length="234" mass="26263">MQSPFANMPPVVKNLLIVNIIFYIATFALKSVFSMVGYMSAFYFNSPLFHPWQVITYMFMHDPNSIMHILFNMFALYSFGPMLEYAMGSKKFFNFYFIAGIGGLVLHQLVQGLEVHNAIGSFIMTNENMSAASYDAVMKVKDIYGTPILGASGAIFGVLVGFGMLFPNLEMMIMFIPVPIKAKYIIPVYVVLELFMGVKQFSGDSVAHFAHLGGALFGFLLIKLWGVKRPNNFY</sequence>
<evidence type="ECO:0000256" key="1">
    <source>
        <dbReference type="ARBA" id="ARBA00004141"/>
    </source>
</evidence>
<organism evidence="9 10">
    <name type="scientific">Mucilaginibacter aquariorum</name>
    <dbReference type="NCBI Taxonomy" id="2967225"/>
    <lineage>
        <taxon>Bacteria</taxon>
        <taxon>Pseudomonadati</taxon>
        <taxon>Bacteroidota</taxon>
        <taxon>Sphingobacteriia</taxon>
        <taxon>Sphingobacteriales</taxon>
        <taxon>Sphingobacteriaceae</taxon>
        <taxon>Mucilaginibacter</taxon>
    </lineage>
</organism>
<reference evidence="9 10" key="1">
    <citation type="submission" date="2022-07" db="EMBL/GenBank/DDBJ databases">
        <title>Mucilaginibacter sp. JC4.</title>
        <authorList>
            <person name="Le V."/>
            <person name="Ko S.-R."/>
            <person name="Ahn C.-Y."/>
            <person name="Oh H.-M."/>
        </authorList>
    </citation>
    <scope>NUCLEOTIDE SEQUENCE [LARGE SCALE GENOMIC DNA]</scope>
    <source>
        <strain evidence="9 10">JC4</strain>
    </source>
</reference>
<comment type="similarity">
    <text evidence="2">Belongs to the peptidase S54 family.</text>
</comment>
<evidence type="ECO:0000313" key="9">
    <source>
        <dbReference type="EMBL" id="MCQ6960644.1"/>
    </source>
</evidence>
<dbReference type="InterPro" id="IPR050925">
    <property type="entry name" value="Rhomboid_protease_S54"/>
</dbReference>
<dbReference type="Proteomes" id="UP001204376">
    <property type="component" value="Unassembled WGS sequence"/>
</dbReference>
<feature type="transmembrane region" description="Helical" evidence="7">
    <location>
        <begin position="64"/>
        <end position="80"/>
    </location>
</feature>
<dbReference type="Gene3D" id="1.20.1540.10">
    <property type="entry name" value="Rhomboid-like"/>
    <property type="match status" value="1"/>
</dbReference>
<dbReference type="EMBL" id="JANHOH010000008">
    <property type="protein sequence ID" value="MCQ6960644.1"/>
    <property type="molecule type" value="Genomic_DNA"/>
</dbReference>
<evidence type="ECO:0000256" key="7">
    <source>
        <dbReference type="SAM" id="Phobius"/>
    </source>
</evidence>
<dbReference type="InterPro" id="IPR022764">
    <property type="entry name" value="Peptidase_S54_rhomboid_dom"/>
</dbReference>
<dbReference type="PANTHER" id="PTHR43731">
    <property type="entry name" value="RHOMBOID PROTEASE"/>
    <property type="match status" value="1"/>
</dbReference>
<keyword evidence="4" id="KW-0378">Hydrolase</keyword>
<keyword evidence="5 7" id="KW-1133">Transmembrane helix</keyword>
<feature type="domain" description="Peptidase S54 rhomboid" evidence="8">
    <location>
        <begin position="51"/>
        <end position="222"/>
    </location>
</feature>
<feature type="transmembrane region" description="Helical" evidence="7">
    <location>
        <begin position="92"/>
        <end position="110"/>
    </location>
</feature>
<dbReference type="Pfam" id="PF01694">
    <property type="entry name" value="Rhomboid"/>
    <property type="match status" value="1"/>
</dbReference>
<evidence type="ECO:0000313" key="10">
    <source>
        <dbReference type="Proteomes" id="UP001204376"/>
    </source>
</evidence>
<feature type="transmembrane region" description="Helical" evidence="7">
    <location>
        <begin position="184"/>
        <end position="202"/>
    </location>
</feature>
<dbReference type="GO" id="GO:0006508">
    <property type="term" value="P:proteolysis"/>
    <property type="evidence" value="ECO:0007669"/>
    <property type="project" value="UniProtKB-KW"/>
</dbReference>
<feature type="transmembrane region" description="Helical" evidence="7">
    <location>
        <begin position="208"/>
        <end position="226"/>
    </location>
</feature>
<keyword evidence="6 7" id="KW-0472">Membrane</keyword>
<evidence type="ECO:0000256" key="5">
    <source>
        <dbReference type="ARBA" id="ARBA00022989"/>
    </source>
</evidence>
<name>A0ABT1T7N9_9SPHI</name>
<dbReference type="GO" id="GO:0008233">
    <property type="term" value="F:peptidase activity"/>
    <property type="evidence" value="ECO:0007669"/>
    <property type="project" value="UniProtKB-KW"/>
</dbReference>
<keyword evidence="9" id="KW-0645">Protease</keyword>
<evidence type="ECO:0000256" key="6">
    <source>
        <dbReference type="ARBA" id="ARBA00023136"/>
    </source>
</evidence>
<comment type="caution">
    <text evidence="9">The sequence shown here is derived from an EMBL/GenBank/DDBJ whole genome shotgun (WGS) entry which is preliminary data.</text>
</comment>
<dbReference type="InterPro" id="IPR035952">
    <property type="entry name" value="Rhomboid-like_sf"/>
</dbReference>
<keyword evidence="10" id="KW-1185">Reference proteome</keyword>